<keyword evidence="3" id="KW-1185">Reference proteome</keyword>
<evidence type="ECO:0000313" key="3">
    <source>
        <dbReference type="Proteomes" id="UP000042958"/>
    </source>
</evidence>
<organism evidence="2 3">
    <name type="scientific">Penicillium brasilianum</name>
    <dbReference type="NCBI Taxonomy" id="104259"/>
    <lineage>
        <taxon>Eukaryota</taxon>
        <taxon>Fungi</taxon>
        <taxon>Dikarya</taxon>
        <taxon>Ascomycota</taxon>
        <taxon>Pezizomycotina</taxon>
        <taxon>Eurotiomycetes</taxon>
        <taxon>Eurotiomycetidae</taxon>
        <taxon>Eurotiales</taxon>
        <taxon>Aspergillaceae</taxon>
        <taxon>Penicillium</taxon>
    </lineage>
</organism>
<accession>A0A0F7TKY6</accession>
<proteinExistence type="predicted"/>
<evidence type="ECO:0000256" key="1">
    <source>
        <dbReference type="SAM" id="MobiDB-lite"/>
    </source>
</evidence>
<evidence type="ECO:0000313" key="2">
    <source>
        <dbReference type="EMBL" id="CEJ55683.1"/>
    </source>
</evidence>
<feature type="region of interest" description="Disordered" evidence="1">
    <location>
        <begin position="297"/>
        <end position="316"/>
    </location>
</feature>
<dbReference type="OrthoDB" id="4505056at2759"/>
<name>A0A0F7TKY6_PENBI</name>
<feature type="compositionally biased region" description="Low complexity" evidence="1">
    <location>
        <begin position="203"/>
        <end position="214"/>
    </location>
</feature>
<gene>
    <name evidence="2" type="ORF">PMG11_01928</name>
</gene>
<reference evidence="3" key="1">
    <citation type="journal article" date="2015" name="Genome Announc.">
        <title>Draft genome sequence of the fungus Penicillium brasilianum MG11.</title>
        <authorList>
            <person name="Horn F."/>
            <person name="Linde J."/>
            <person name="Mattern D.J."/>
            <person name="Walther G."/>
            <person name="Guthke R."/>
            <person name="Brakhage A.A."/>
            <person name="Valiante V."/>
        </authorList>
    </citation>
    <scope>NUCLEOTIDE SEQUENCE [LARGE SCALE GENOMIC DNA]</scope>
    <source>
        <strain evidence="3">MG11</strain>
    </source>
</reference>
<dbReference type="STRING" id="104259.A0A0F7TKY6"/>
<feature type="region of interest" description="Disordered" evidence="1">
    <location>
        <begin position="260"/>
        <end position="280"/>
    </location>
</feature>
<dbReference type="EMBL" id="CDHK01000002">
    <property type="protein sequence ID" value="CEJ55683.1"/>
    <property type="molecule type" value="Genomic_DNA"/>
</dbReference>
<sequence>MATRVGAAGVDGNDSSKISDKIKHWAYLGGKYDALCRDIGNYNVAEDYKYLGNLIRLPEDMTDRFIRKELKVKGPDRKKEIDSLMRRGVYQSNKENDDIDCLADTIFRHMWDQIEPYIPPDDIQHETAFYSLKDWRKLHGTRVLRLQNGDCRTQVVDEEEHHIGAKGNELAAWNQNANARATDRCVALSPSAQDEEDGRIDLRPTSSSGPSSSRDTSDVARSDFSDSPGSTSQGIILRCGDTPMGNTLIERDSAEEILPGAASTSPHLPECPSNLAHEGQQSERLLAQSTFTGVEEEEGISGTGSSAPGISPTGTDYPQWANEVVGSIPFRPEIDSGPSSLRVFDAILHRETQDTSITRHKRRRTQTTQDIPAIQFRSNSFARDTFNPRQYGQPAMSLDDPAAQGTLAMQSGSNPFAPHDTFNPRQYGQPAMSLDDPAAQGTLVMQFGSNPFAPHDTFNPKQHGQPIVSVNGPGAQDAIGTQLYSSQMPHDAFGAHNAFNPRHYGQPMVSLNEPTEQGMYNVQNLVNVDFGLVEVQS</sequence>
<protein>
    <submittedName>
        <fullName evidence="2">Uncharacterized protein</fullName>
    </submittedName>
</protein>
<dbReference type="Proteomes" id="UP000042958">
    <property type="component" value="Unassembled WGS sequence"/>
</dbReference>
<feature type="compositionally biased region" description="Polar residues" evidence="1">
    <location>
        <begin position="225"/>
        <end position="234"/>
    </location>
</feature>
<feature type="compositionally biased region" description="Basic and acidic residues" evidence="1">
    <location>
        <begin position="215"/>
        <end position="224"/>
    </location>
</feature>
<dbReference type="AlphaFoldDB" id="A0A0F7TKY6"/>
<feature type="region of interest" description="Disordered" evidence="1">
    <location>
        <begin position="189"/>
        <end position="246"/>
    </location>
</feature>